<evidence type="ECO:0000256" key="3">
    <source>
        <dbReference type="ARBA" id="ARBA00022723"/>
    </source>
</evidence>
<dbReference type="PANTHER" id="PTHR30176:SF3">
    <property type="entry name" value="FERREDOXIN-TYPE PROTEIN NAPH"/>
    <property type="match status" value="1"/>
</dbReference>
<evidence type="ECO:0000259" key="8">
    <source>
        <dbReference type="PROSITE" id="PS51379"/>
    </source>
</evidence>
<dbReference type="AlphaFoldDB" id="A0A134ACL4"/>
<feature type="domain" description="4Fe-4S ferredoxin-type" evidence="8">
    <location>
        <begin position="224"/>
        <end position="254"/>
    </location>
</feature>
<keyword evidence="5" id="KW-0408">Iron</keyword>
<dbReference type="PROSITE" id="PS00198">
    <property type="entry name" value="4FE4S_FER_1"/>
    <property type="match status" value="1"/>
</dbReference>
<proteinExistence type="predicted"/>
<evidence type="ECO:0000256" key="5">
    <source>
        <dbReference type="ARBA" id="ARBA00023004"/>
    </source>
</evidence>
<feature type="transmembrane region" description="Helical" evidence="7">
    <location>
        <begin position="184"/>
        <end position="203"/>
    </location>
</feature>
<feature type="transmembrane region" description="Helical" evidence="7">
    <location>
        <begin position="77"/>
        <end position="103"/>
    </location>
</feature>
<dbReference type="STRING" id="755172.HMPREF1863_01391"/>
<keyword evidence="7" id="KW-0472">Membrane</keyword>
<dbReference type="InterPro" id="IPR017900">
    <property type="entry name" value="4Fe4S_Fe_S_CS"/>
</dbReference>
<keyword evidence="4" id="KW-0249">Electron transport</keyword>
<dbReference type="GO" id="GO:0005886">
    <property type="term" value="C:plasma membrane"/>
    <property type="evidence" value="ECO:0007669"/>
    <property type="project" value="TreeGrafter"/>
</dbReference>
<keyword evidence="1" id="KW-0813">Transport</keyword>
<sequence length="296" mass="32685">MKLSNKLFKRRNWLQGLATLATNPHVGNFASGKLYTGSLKRACVPGLNCYSCPAATGACPVGAFQAVVGSSSFKFSYYITGILILIGVMLGRFVCGFLCPFGWFQDLLHKLPTPKFSTKKLKALTYLKYIIMIVVVWLLGVFIVDETGMSMPYFCKYICPQGILEGALPISLVRPSMRTAFGSLFNLKLATLIVVTILSILMYRPFCKWICPLGAFYSLFNKLSFMQLNVSNACIGCGKCEKICPMDVSIYKGERERECIRCGDCIEACPVDAISSTWSCMNAGGQKNLKECKEGE</sequence>
<dbReference type="Gene3D" id="3.30.70.20">
    <property type="match status" value="1"/>
</dbReference>
<evidence type="ECO:0000313" key="10">
    <source>
        <dbReference type="Proteomes" id="UP000070442"/>
    </source>
</evidence>
<dbReference type="Pfam" id="PF12801">
    <property type="entry name" value="Fer4_5"/>
    <property type="match status" value="4"/>
</dbReference>
<feature type="domain" description="4Fe-4S ferredoxin-type" evidence="8">
    <location>
        <begin position="255"/>
        <end position="279"/>
    </location>
</feature>
<dbReference type="Pfam" id="PF13237">
    <property type="entry name" value="Fer4_10"/>
    <property type="match status" value="1"/>
</dbReference>
<keyword evidence="7" id="KW-1133">Transmembrane helix</keyword>
<keyword evidence="6" id="KW-0411">Iron-sulfur</keyword>
<keyword evidence="2" id="KW-0004">4Fe-4S</keyword>
<gene>
    <name evidence="9" type="ORF">HMPREF1863_01391</name>
</gene>
<dbReference type="EMBL" id="LSDG01000042">
    <property type="protein sequence ID" value="KXB65385.1"/>
    <property type="molecule type" value="Genomic_DNA"/>
</dbReference>
<feature type="transmembrane region" description="Helical" evidence="7">
    <location>
        <begin position="123"/>
        <end position="144"/>
    </location>
</feature>
<name>A0A134ACL4_9FIRM</name>
<evidence type="ECO:0000256" key="2">
    <source>
        <dbReference type="ARBA" id="ARBA00022485"/>
    </source>
</evidence>
<evidence type="ECO:0000256" key="6">
    <source>
        <dbReference type="ARBA" id="ARBA00023014"/>
    </source>
</evidence>
<dbReference type="PANTHER" id="PTHR30176">
    <property type="entry name" value="FERREDOXIN-TYPE PROTEIN NAPH"/>
    <property type="match status" value="1"/>
</dbReference>
<keyword evidence="7" id="KW-0812">Transmembrane</keyword>
<protein>
    <submittedName>
        <fullName evidence="9">4Fe-4S binding domain protein</fullName>
    </submittedName>
</protein>
<evidence type="ECO:0000313" key="9">
    <source>
        <dbReference type="EMBL" id="KXB65385.1"/>
    </source>
</evidence>
<organism evidence="9 10">
    <name type="scientific">Aedoeadaptatus coxii</name>
    <dbReference type="NCBI Taxonomy" id="755172"/>
    <lineage>
        <taxon>Bacteria</taxon>
        <taxon>Bacillati</taxon>
        <taxon>Bacillota</taxon>
        <taxon>Tissierellia</taxon>
        <taxon>Tissierellales</taxon>
        <taxon>Peptoniphilaceae</taxon>
        <taxon>Aedoeadaptatus</taxon>
    </lineage>
</organism>
<keyword evidence="3" id="KW-0479">Metal-binding</keyword>
<dbReference type="RefSeq" id="WP_083508550.1">
    <property type="nucleotide sequence ID" value="NZ_CAIJCT010000012.1"/>
</dbReference>
<dbReference type="InterPro" id="IPR051684">
    <property type="entry name" value="Electron_Trans/Redox"/>
</dbReference>
<dbReference type="GO" id="GO:0046872">
    <property type="term" value="F:metal ion binding"/>
    <property type="evidence" value="ECO:0007669"/>
    <property type="project" value="UniProtKB-KW"/>
</dbReference>
<dbReference type="PROSITE" id="PS51379">
    <property type="entry name" value="4FE4S_FER_2"/>
    <property type="match status" value="2"/>
</dbReference>
<reference evidence="10" key="1">
    <citation type="submission" date="2016-01" db="EMBL/GenBank/DDBJ databases">
        <authorList>
            <person name="Mitreva M."/>
            <person name="Pepin K.H."/>
            <person name="Mihindukulasuriya K.A."/>
            <person name="Fulton R."/>
            <person name="Fronick C."/>
            <person name="O'Laughlin M."/>
            <person name="Miner T."/>
            <person name="Herter B."/>
            <person name="Rosa B.A."/>
            <person name="Cordes M."/>
            <person name="Tomlinson C."/>
            <person name="Wollam A."/>
            <person name="Palsikar V.B."/>
            <person name="Mardis E.R."/>
            <person name="Wilson R.K."/>
        </authorList>
    </citation>
    <scope>NUCLEOTIDE SEQUENCE [LARGE SCALE GENOMIC DNA]</scope>
    <source>
        <strain evidence="10">DNF00729</strain>
    </source>
</reference>
<comment type="caution">
    <text evidence="9">The sequence shown here is derived from an EMBL/GenBank/DDBJ whole genome shotgun (WGS) entry which is preliminary data.</text>
</comment>
<dbReference type="Proteomes" id="UP000070442">
    <property type="component" value="Unassembled WGS sequence"/>
</dbReference>
<evidence type="ECO:0000256" key="1">
    <source>
        <dbReference type="ARBA" id="ARBA00022448"/>
    </source>
</evidence>
<dbReference type="SUPFAM" id="SSF54862">
    <property type="entry name" value="4Fe-4S ferredoxins"/>
    <property type="match status" value="1"/>
</dbReference>
<keyword evidence="10" id="KW-1185">Reference proteome</keyword>
<dbReference type="GO" id="GO:0051539">
    <property type="term" value="F:4 iron, 4 sulfur cluster binding"/>
    <property type="evidence" value="ECO:0007669"/>
    <property type="project" value="UniProtKB-KW"/>
</dbReference>
<evidence type="ECO:0000256" key="4">
    <source>
        <dbReference type="ARBA" id="ARBA00022982"/>
    </source>
</evidence>
<accession>A0A134ACL4</accession>
<dbReference type="InterPro" id="IPR017896">
    <property type="entry name" value="4Fe4S_Fe-S-bd"/>
</dbReference>
<dbReference type="PATRIC" id="fig|755172.3.peg.1351"/>
<dbReference type="OrthoDB" id="9806398at2"/>
<evidence type="ECO:0000256" key="7">
    <source>
        <dbReference type="SAM" id="Phobius"/>
    </source>
</evidence>